<dbReference type="SUPFAM" id="SSF53300">
    <property type="entry name" value="vWA-like"/>
    <property type="match status" value="1"/>
</dbReference>
<feature type="domain" description="VWFA" evidence="6">
    <location>
        <begin position="92"/>
        <end position="287"/>
    </location>
</feature>
<dbReference type="InterPro" id="IPR002035">
    <property type="entry name" value="VWF_A"/>
</dbReference>
<dbReference type="OrthoDB" id="6206554at2"/>
<feature type="transmembrane region" description="Helical" evidence="5">
    <location>
        <begin position="306"/>
        <end position="324"/>
    </location>
</feature>
<proteinExistence type="predicted"/>
<keyword evidence="4 5" id="KW-0472">Membrane</keyword>
<evidence type="ECO:0000259" key="6">
    <source>
        <dbReference type="PROSITE" id="PS50234"/>
    </source>
</evidence>
<sequence>MLTFESPEYLFLILLIPVLFYFRHFGSSSGRSLRVSTGIWRKGIVTIKQRGLKLALFFSAFFFWAGLFLLGLALGGPALSIQEKVYLNRGADIVIVLDQSPSMAARDFPSETRLESAINMIKLFVSARKNDAVGLVGFGEEAVLKVPPTTDYNSFLSRLEESLIMELGEGTAIGMGLAVAVLHLSESRSDQRVIVLITDGDNNAGEIQPSAAASMAAQMGIRLYTIGIGGEGEVPFEFIHPESGQLMTGTLNSRFDETLLQDLAETGGGSFFKASSPGTLESVFRSIDSLETIEERVRIQVRTEPLYRWFIFLGLILILTDLLLRRLFFREIL</sequence>
<dbReference type="EMBL" id="CP036150">
    <property type="protein sequence ID" value="QEN08891.1"/>
    <property type="molecule type" value="Genomic_DNA"/>
</dbReference>
<feature type="transmembrane region" description="Helical" evidence="5">
    <location>
        <begin position="54"/>
        <end position="74"/>
    </location>
</feature>
<dbReference type="RefSeq" id="WP_149486970.1">
    <property type="nucleotide sequence ID" value="NZ_CP036150.1"/>
</dbReference>
<reference evidence="7 8" key="1">
    <citation type="submission" date="2019-02" db="EMBL/GenBank/DDBJ databases">
        <title>Complete Genome Sequence and Methylome Analysis of free living Spirochaetas.</title>
        <authorList>
            <person name="Fomenkov A."/>
            <person name="Dubinina G."/>
            <person name="Leshcheva N."/>
            <person name="Mikheeva N."/>
            <person name="Grabovich M."/>
            <person name="Vincze T."/>
            <person name="Roberts R.J."/>
        </authorList>
    </citation>
    <scope>NUCLEOTIDE SEQUENCE [LARGE SCALE GENOMIC DNA]</scope>
    <source>
        <strain evidence="7 8">K2</strain>
    </source>
</reference>
<protein>
    <submittedName>
        <fullName evidence="7">VWA domain-containing protein</fullName>
    </submittedName>
</protein>
<evidence type="ECO:0000256" key="3">
    <source>
        <dbReference type="ARBA" id="ARBA00022989"/>
    </source>
</evidence>
<feature type="transmembrane region" description="Helical" evidence="5">
    <location>
        <begin position="6"/>
        <end position="22"/>
    </location>
</feature>
<dbReference type="InterPro" id="IPR036465">
    <property type="entry name" value="vWFA_dom_sf"/>
</dbReference>
<keyword evidence="1" id="KW-1003">Cell membrane</keyword>
<keyword evidence="8" id="KW-1185">Reference proteome</keyword>
<dbReference type="InterPro" id="IPR050768">
    <property type="entry name" value="UPF0353/GerABKA_families"/>
</dbReference>
<dbReference type="KEGG" id="ock:EXM22_13150"/>
<evidence type="ECO:0000313" key="7">
    <source>
        <dbReference type="EMBL" id="QEN08891.1"/>
    </source>
</evidence>
<dbReference type="PROSITE" id="PS50234">
    <property type="entry name" value="VWFA"/>
    <property type="match status" value="1"/>
</dbReference>
<dbReference type="PANTHER" id="PTHR22550">
    <property type="entry name" value="SPORE GERMINATION PROTEIN"/>
    <property type="match status" value="1"/>
</dbReference>
<evidence type="ECO:0000256" key="4">
    <source>
        <dbReference type="ARBA" id="ARBA00023136"/>
    </source>
</evidence>
<accession>A0A5C1QMK1</accession>
<evidence type="ECO:0000256" key="2">
    <source>
        <dbReference type="ARBA" id="ARBA00022692"/>
    </source>
</evidence>
<keyword evidence="2 5" id="KW-0812">Transmembrane</keyword>
<dbReference type="Proteomes" id="UP000324209">
    <property type="component" value="Chromosome"/>
</dbReference>
<dbReference type="AlphaFoldDB" id="A0A5C1QMK1"/>
<dbReference type="Pfam" id="PF13519">
    <property type="entry name" value="VWA_2"/>
    <property type="match status" value="1"/>
</dbReference>
<dbReference type="PRINTS" id="PR00453">
    <property type="entry name" value="VWFADOMAIN"/>
</dbReference>
<evidence type="ECO:0000313" key="8">
    <source>
        <dbReference type="Proteomes" id="UP000324209"/>
    </source>
</evidence>
<dbReference type="PANTHER" id="PTHR22550:SF5">
    <property type="entry name" value="LEUCINE ZIPPER PROTEIN 4"/>
    <property type="match status" value="1"/>
</dbReference>
<keyword evidence="3 5" id="KW-1133">Transmembrane helix</keyword>
<gene>
    <name evidence="7" type="ORF">EXM22_13150</name>
</gene>
<name>A0A5C1QMK1_9SPIO</name>
<dbReference type="Gene3D" id="3.40.50.410">
    <property type="entry name" value="von Willebrand factor, type A domain"/>
    <property type="match status" value="1"/>
</dbReference>
<evidence type="ECO:0000256" key="1">
    <source>
        <dbReference type="ARBA" id="ARBA00022475"/>
    </source>
</evidence>
<evidence type="ECO:0000256" key="5">
    <source>
        <dbReference type="SAM" id="Phobius"/>
    </source>
</evidence>
<organism evidence="7 8">
    <name type="scientific">Oceanispirochaeta crateris</name>
    <dbReference type="NCBI Taxonomy" id="2518645"/>
    <lineage>
        <taxon>Bacteria</taxon>
        <taxon>Pseudomonadati</taxon>
        <taxon>Spirochaetota</taxon>
        <taxon>Spirochaetia</taxon>
        <taxon>Spirochaetales</taxon>
        <taxon>Spirochaetaceae</taxon>
        <taxon>Oceanispirochaeta</taxon>
    </lineage>
</organism>
<dbReference type="SMART" id="SM00327">
    <property type="entry name" value="VWA"/>
    <property type="match status" value="1"/>
</dbReference>